<organism evidence="2 3">
    <name type="scientific">Amphibalanus amphitrite</name>
    <name type="common">Striped barnacle</name>
    <name type="synonym">Balanus amphitrite</name>
    <dbReference type="NCBI Taxonomy" id="1232801"/>
    <lineage>
        <taxon>Eukaryota</taxon>
        <taxon>Metazoa</taxon>
        <taxon>Ecdysozoa</taxon>
        <taxon>Arthropoda</taxon>
        <taxon>Crustacea</taxon>
        <taxon>Multicrustacea</taxon>
        <taxon>Cirripedia</taxon>
        <taxon>Thoracica</taxon>
        <taxon>Thoracicalcarea</taxon>
        <taxon>Balanomorpha</taxon>
        <taxon>Balanoidea</taxon>
        <taxon>Balanidae</taxon>
        <taxon>Amphibalaninae</taxon>
        <taxon>Amphibalanus</taxon>
    </lineage>
</organism>
<evidence type="ECO:0000313" key="3">
    <source>
        <dbReference type="Proteomes" id="UP000440578"/>
    </source>
</evidence>
<feature type="region of interest" description="Disordered" evidence="1">
    <location>
        <begin position="184"/>
        <end position="212"/>
    </location>
</feature>
<dbReference type="EMBL" id="VIIS01000281">
    <property type="protein sequence ID" value="KAF0310931.1"/>
    <property type="molecule type" value="Genomic_DNA"/>
</dbReference>
<protein>
    <submittedName>
        <fullName evidence="2">Uncharacterized protein</fullName>
    </submittedName>
</protein>
<proteinExistence type="predicted"/>
<dbReference type="PANTHER" id="PTHR13318">
    <property type="entry name" value="PARTNER OF PAIRED, ISOFORM B-RELATED"/>
    <property type="match status" value="1"/>
</dbReference>
<feature type="compositionally biased region" description="Low complexity" evidence="1">
    <location>
        <begin position="203"/>
        <end position="212"/>
    </location>
</feature>
<reference evidence="2 3" key="1">
    <citation type="submission" date="2019-07" db="EMBL/GenBank/DDBJ databases">
        <title>Draft genome assembly of a fouling barnacle, Amphibalanus amphitrite (Darwin, 1854): The first reference genome for Thecostraca.</title>
        <authorList>
            <person name="Kim W."/>
        </authorList>
    </citation>
    <scope>NUCLEOTIDE SEQUENCE [LARGE SCALE GENOMIC DNA]</scope>
    <source>
        <strain evidence="2">SNU_AA5</strain>
        <tissue evidence="2">Soma without cirri and trophi</tissue>
    </source>
</reference>
<sequence>MTDCTDHTAGSLEPLTRCRELRCLSVTAADLPLLNGQLPGGLRRLNVRGPEVTEPRWPVWDECGLSVSLQGVTADTISHLADLGRTVKVLEIYDFTDHTAGSLEPLTRCRGLQDLSVTAADLPRLRGQLPEGLILLNVRGEDAWRLHQGRPELEFTPLMRDPKCATFVTEEICEQLRRRAAAEDSDSGVEVEVSDAKDGAAGGAPSASGGSALSKLNEETHAYCRGAAPPAGPEVTELRWPEWDLGGGLSVSLQGVAADTISHLADLGRTVTGLEIYDCPDLTAGSLETLTRCPELWVITLSGGVPDTVSLEPLTRCPKLERLTLSGGVPDAVSLEPLTRCPELRYLTLSGGITNTVSLEPLTRCPRLYILTLSGGVPDAVLDSLSGWPGLWYLTLGDRQRPAETAFTAAAVTRLVKSCQELGTLCLHCTADTGRAVLTALKEADLGRRSDGRPRTIGLGVPEELYDQLESQEGGRVWVWKWEDWLP</sequence>
<keyword evidence="3" id="KW-1185">Reference proteome</keyword>
<dbReference type="Gene3D" id="3.80.10.10">
    <property type="entry name" value="Ribonuclease Inhibitor"/>
    <property type="match status" value="1"/>
</dbReference>
<dbReference type="GO" id="GO:0031146">
    <property type="term" value="P:SCF-dependent proteasomal ubiquitin-dependent protein catabolic process"/>
    <property type="evidence" value="ECO:0007669"/>
    <property type="project" value="TreeGrafter"/>
</dbReference>
<dbReference type="InterPro" id="IPR032675">
    <property type="entry name" value="LRR_dom_sf"/>
</dbReference>
<comment type="caution">
    <text evidence="2">The sequence shown here is derived from an EMBL/GenBank/DDBJ whole genome shotgun (WGS) entry which is preliminary data.</text>
</comment>
<evidence type="ECO:0000313" key="2">
    <source>
        <dbReference type="EMBL" id="KAF0310931.1"/>
    </source>
</evidence>
<dbReference type="AlphaFoldDB" id="A0A6A4X939"/>
<accession>A0A6A4X939</accession>
<dbReference type="SUPFAM" id="SSF52047">
    <property type="entry name" value="RNI-like"/>
    <property type="match status" value="1"/>
</dbReference>
<name>A0A6A4X939_AMPAM</name>
<dbReference type="Proteomes" id="UP000440578">
    <property type="component" value="Unassembled WGS sequence"/>
</dbReference>
<dbReference type="OrthoDB" id="6405456at2759"/>
<dbReference type="GO" id="GO:0019005">
    <property type="term" value="C:SCF ubiquitin ligase complex"/>
    <property type="evidence" value="ECO:0007669"/>
    <property type="project" value="TreeGrafter"/>
</dbReference>
<evidence type="ECO:0000256" key="1">
    <source>
        <dbReference type="SAM" id="MobiDB-lite"/>
    </source>
</evidence>
<feature type="compositionally biased region" description="Acidic residues" evidence="1">
    <location>
        <begin position="184"/>
        <end position="193"/>
    </location>
</feature>
<gene>
    <name evidence="2" type="ORF">FJT64_001865</name>
</gene>